<dbReference type="PRINTS" id="PR00320">
    <property type="entry name" value="GPROTEINBRPT"/>
</dbReference>
<sequence length="271" mass="29890">MSTKSTESVDRTMKPILTIAAQLQFGVVQGIAYLPGGERVVTCSRNGAIRVWNTTTGEEEGAPMDHGDRVDCVAVTKDGKRIMSGGPDKLVKVWDVETHEVLEEWSGHESSIESMTISPDDELVASGDMNGMVIIREARGGKVKHFMRNLDGNWGASEVKSLCFSPNGEKVALAHNTGTLRIFEVATGDLVLGPMYCSQTMSEELYEYWPWHWAFTSLPGLWSLDGRRFFSASDGNTIRTWDTETGDPVGEPWRGHEESLCRSPSPLTVYA</sequence>
<dbReference type="PROSITE" id="PS50294">
    <property type="entry name" value="WD_REPEATS_REGION"/>
    <property type="match status" value="1"/>
</dbReference>
<feature type="repeat" description="WD" evidence="3">
    <location>
        <begin position="28"/>
        <end position="62"/>
    </location>
</feature>
<evidence type="ECO:0000256" key="1">
    <source>
        <dbReference type="ARBA" id="ARBA00022574"/>
    </source>
</evidence>
<reference evidence="6 7" key="1">
    <citation type="submission" date="2014-04" db="EMBL/GenBank/DDBJ databases">
        <title>Evolutionary Origins and Diversification of the Mycorrhizal Mutualists.</title>
        <authorList>
            <consortium name="DOE Joint Genome Institute"/>
            <consortium name="Mycorrhizal Genomics Consortium"/>
            <person name="Kohler A."/>
            <person name="Kuo A."/>
            <person name="Nagy L.G."/>
            <person name="Floudas D."/>
            <person name="Copeland A."/>
            <person name="Barry K.W."/>
            <person name="Cichocki N."/>
            <person name="Veneault-Fourrey C."/>
            <person name="LaButti K."/>
            <person name="Lindquist E.A."/>
            <person name="Lipzen A."/>
            <person name="Lundell T."/>
            <person name="Morin E."/>
            <person name="Murat C."/>
            <person name="Riley R."/>
            <person name="Ohm R."/>
            <person name="Sun H."/>
            <person name="Tunlid A."/>
            <person name="Henrissat B."/>
            <person name="Grigoriev I.V."/>
            <person name="Hibbett D.S."/>
            <person name="Martin F."/>
        </authorList>
    </citation>
    <scope>NUCLEOTIDE SEQUENCE [LARGE SCALE GENOMIC DNA]</scope>
    <source>
        <strain evidence="6 7">MD-312</strain>
    </source>
</reference>
<evidence type="ECO:0000256" key="3">
    <source>
        <dbReference type="PROSITE-ProRule" id="PRU00221"/>
    </source>
</evidence>
<dbReference type="PANTHER" id="PTHR19879">
    <property type="entry name" value="TRANSCRIPTION INITIATION FACTOR TFIID"/>
    <property type="match status" value="1"/>
</dbReference>
<dbReference type="PROSITE" id="PS50082">
    <property type="entry name" value="WD_REPEATS_2"/>
    <property type="match status" value="2"/>
</dbReference>
<feature type="domain" description="Anaphase-promoting complex subunit 4-like WD40" evidence="5">
    <location>
        <begin position="118"/>
        <end position="191"/>
    </location>
</feature>
<gene>
    <name evidence="6" type="ORF">HYDPIDRAFT_112381</name>
</gene>
<evidence type="ECO:0000256" key="4">
    <source>
        <dbReference type="SAM" id="MobiDB-lite"/>
    </source>
</evidence>
<proteinExistence type="predicted"/>
<evidence type="ECO:0000313" key="7">
    <source>
        <dbReference type="Proteomes" id="UP000053820"/>
    </source>
</evidence>
<name>A0A0C9WF00_9AGAM</name>
<dbReference type="HOGENOM" id="CLU_000288_57_33_1"/>
<dbReference type="EMBL" id="KN839847">
    <property type="protein sequence ID" value="KIJ64376.1"/>
    <property type="molecule type" value="Genomic_DNA"/>
</dbReference>
<dbReference type="InterPro" id="IPR024977">
    <property type="entry name" value="Apc4-like_WD40_dom"/>
</dbReference>
<dbReference type="InterPro" id="IPR011047">
    <property type="entry name" value="Quinoprotein_ADH-like_sf"/>
</dbReference>
<dbReference type="AlphaFoldDB" id="A0A0C9WF00"/>
<keyword evidence="2" id="KW-0677">Repeat</keyword>
<protein>
    <recommendedName>
        <fullName evidence="5">Anaphase-promoting complex subunit 4-like WD40 domain-containing protein</fullName>
    </recommendedName>
</protein>
<dbReference type="InterPro" id="IPR019775">
    <property type="entry name" value="WD40_repeat_CS"/>
</dbReference>
<dbReference type="InterPro" id="IPR015943">
    <property type="entry name" value="WD40/YVTN_repeat-like_dom_sf"/>
</dbReference>
<evidence type="ECO:0000256" key="2">
    <source>
        <dbReference type="ARBA" id="ARBA00022737"/>
    </source>
</evidence>
<dbReference type="OrthoDB" id="538223at2759"/>
<evidence type="ECO:0000313" key="6">
    <source>
        <dbReference type="EMBL" id="KIJ64376.1"/>
    </source>
</evidence>
<accession>A0A0C9WF00</accession>
<dbReference type="Gene3D" id="2.130.10.10">
    <property type="entry name" value="YVTN repeat-like/Quinoprotein amine dehydrogenase"/>
    <property type="match status" value="2"/>
</dbReference>
<dbReference type="Proteomes" id="UP000053820">
    <property type="component" value="Unassembled WGS sequence"/>
</dbReference>
<feature type="repeat" description="WD" evidence="3">
    <location>
        <begin position="63"/>
        <end position="104"/>
    </location>
</feature>
<dbReference type="PROSITE" id="PS00678">
    <property type="entry name" value="WD_REPEATS_1"/>
    <property type="match status" value="2"/>
</dbReference>
<keyword evidence="1 3" id="KW-0853">WD repeat</keyword>
<dbReference type="InterPro" id="IPR020472">
    <property type="entry name" value="WD40_PAC1"/>
</dbReference>
<feature type="region of interest" description="Disordered" evidence="4">
    <location>
        <begin position="242"/>
        <end position="271"/>
    </location>
</feature>
<dbReference type="Pfam" id="PF12894">
    <property type="entry name" value="ANAPC4_WD40"/>
    <property type="match status" value="1"/>
</dbReference>
<evidence type="ECO:0000259" key="5">
    <source>
        <dbReference type="Pfam" id="PF12894"/>
    </source>
</evidence>
<organism evidence="6 7">
    <name type="scientific">Hydnomerulius pinastri MD-312</name>
    <dbReference type="NCBI Taxonomy" id="994086"/>
    <lineage>
        <taxon>Eukaryota</taxon>
        <taxon>Fungi</taxon>
        <taxon>Dikarya</taxon>
        <taxon>Basidiomycota</taxon>
        <taxon>Agaricomycotina</taxon>
        <taxon>Agaricomycetes</taxon>
        <taxon>Agaricomycetidae</taxon>
        <taxon>Boletales</taxon>
        <taxon>Boletales incertae sedis</taxon>
        <taxon>Leucogyrophana</taxon>
    </lineage>
</organism>
<dbReference type="PANTHER" id="PTHR19879:SF9">
    <property type="entry name" value="TRANSCRIPTION INITIATION FACTOR TFIID SUBUNIT 5"/>
    <property type="match status" value="1"/>
</dbReference>
<dbReference type="Pfam" id="PF00400">
    <property type="entry name" value="WD40"/>
    <property type="match status" value="2"/>
</dbReference>
<dbReference type="InterPro" id="IPR001680">
    <property type="entry name" value="WD40_rpt"/>
</dbReference>
<keyword evidence="7" id="KW-1185">Reference proteome</keyword>
<dbReference type="SUPFAM" id="SSF50998">
    <property type="entry name" value="Quinoprotein alcohol dehydrogenase-like"/>
    <property type="match status" value="1"/>
</dbReference>
<dbReference type="SMART" id="SM00320">
    <property type="entry name" value="WD40"/>
    <property type="match status" value="5"/>
</dbReference>